<feature type="region of interest" description="Disordered" evidence="1">
    <location>
        <begin position="1"/>
        <end position="25"/>
    </location>
</feature>
<accession>A0A1V0BHI4</accession>
<proteinExistence type="predicted"/>
<organism evidence="2 3">
    <name type="scientific">Comamonas kerstersii</name>
    <dbReference type="NCBI Taxonomy" id="225992"/>
    <lineage>
        <taxon>Bacteria</taxon>
        <taxon>Pseudomonadati</taxon>
        <taxon>Pseudomonadota</taxon>
        <taxon>Betaproteobacteria</taxon>
        <taxon>Burkholderiales</taxon>
        <taxon>Comamonadaceae</taxon>
        <taxon>Comamonas</taxon>
    </lineage>
</organism>
<name>A0A1V0BHI4_9BURK</name>
<dbReference type="EMBL" id="CP020121">
    <property type="protein sequence ID" value="AQZ99351.1"/>
    <property type="molecule type" value="Genomic_DNA"/>
</dbReference>
<evidence type="ECO:0000256" key="1">
    <source>
        <dbReference type="SAM" id="MobiDB-lite"/>
    </source>
</evidence>
<dbReference type="KEGG" id="cke:B5M06_14930"/>
<protein>
    <submittedName>
        <fullName evidence="2">Uncharacterized protein</fullName>
    </submittedName>
</protein>
<dbReference type="AlphaFoldDB" id="A0A1V0BHI4"/>
<evidence type="ECO:0000313" key="3">
    <source>
        <dbReference type="Proteomes" id="UP000242792"/>
    </source>
</evidence>
<reference evidence="2 3" key="1">
    <citation type="submission" date="2017-03" db="EMBL/GenBank/DDBJ databases">
        <title>Rapid Whole Genome Sequencing of Comamonas kerstersii Causing Continuous ambulatory Peritoneal Dialysis-Associated Peritonitis.</title>
        <authorList>
            <person name="Zheng B."/>
        </authorList>
    </citation>
    <scope>NUCLEOTIDE SEQUENCE [LARGE SCALE GENOMIC DNA]</scope>
    <source>
        <strain evidence="2 3">8943</strain>
    </source>
</reference>
<sequence length="95" mass="9755">MGGNCGEGGMTLSTRPAQGMGPNYHHLHGLSQPNLLHCTEAEARKLAAVDDLLEALQAMLEAFGKNGLGGEYDPGEVPAIDLALAATAKALGEQA</sequence>
<dbReference type="Proteomes" id="UP000242792">
    <property type="component" value="Chromosome"/>
</dbReference>
<gene>
    <name evidence="2" type="ORF">B5M06_14930</name>
</gene>
<evidence type="ECO:0000313" key="2">
    <source>
        <dbReference type="EMBL" id="AQZ99351.1"/>
    </source>
</evidence>